<protein>
    <recommendedName>
        <fullName evidence="3">Cilia- and flagella-associated protein 300</fullName>
    </recommendedName>
</protein>
<evidence type="ECO:0000313" key="7">
    <source>
        <dbReference type="EMBL" id="KAK8860455.1"/>
    </source>
</evidence>
<proteinExistence type="inferred from homology"/>
<evidence type="ECO:0000256" key="3">
    <source>
        <dbReference type="ARBA" id="ARBA00022174"/>
    </source>
</evidence>
<evidence type="ECO:0000256" key="2">
    <source>
        <dbReference type="ARBA" id="ARBA00009205"/>
    </source>
</evidence>
<accession>A0ABR2IBQ8</accession>
<keyword evidence="8" id="KW-1185">Reference proteome</keyword>
<comment type="subcellular location">
    <subcellularLocation>
        <location evidence="1">Cytoplasm</location>
        <location evidence="1">Cytoskeleton</location>
        <location evidence="1">Cilium axoneme</location>
    </subcellularLocation>
</comment>
<gene>
    <name evidence="7" type="ORF">M9Y10_012120</name>
</gene>
<dbReference type="EMBL" id="JAPFFF010000018">
    <property type="protein sequence ID" value="KAK8860455.1"/>
    <property type="molecule type" value="Genomic_DNA"/>
</dbReference>
<keyword evidence="4" id="KW-0963">Cytoplasm</keyword>
<evidence type="ECO:0000256" key="5">
    <source>
        <dbReference type="ARBA" id="ARBA00023212"/>
    </source>
</evidence>
<dbReference type="InterPro" id="IPR029416">
    <property type="entry name" value="CFAP300"/>
</dbReference>
<dbReference type="PANTHER" id="PTHR31078">
    <property type="entry name" value="CILIA- AND FLAGELLA-ASSOCIATED PROTEIN 300"/>
    <property type="match status" value="1"/>
</dbReference>
<evidence type="ECO:0000256" key="6">
    <source>
        <dbReference type="ARBA" id="ARBA00023273"/>
    </source>
</evidence>
<evidence type="ECO:0000313" key="8">
    <source>
        <dbReference type="Proteomes" id="UP001470230"/>
    </source>
</evidence>
<comment type="caution">
    <text evidence="7">The sequence shown here is derived from an EMBL/GenBank/DDBJ whole genome shotgun (WGS) entry which is preliminary data.</text>
</comment>
<sequence>MSVKFEFTELPENGFSTFSDKDKSSLILEKWGLHGLVIRSFSFSGQIPTVFDPMDFLMQFFKTKGVATQGVESIEFDTLTTNVTGRTFWKKLWTGPVKLVRDVGVHPIQKCIDRKVNGVWVSDLLQTALVDDESEEYEVFTENDRKELIFHVMKALVLGGEICQYEDSWDVYEPIITSLYRDLVGQSVVKNSSGAVSIIARAFLLKKVNDTNVLSDLDRSFYIVVVDPIGKKVRVLNYMCSV</sequence>
<evidence type="ECO:0000256" key="1">
    <source>
        <dbReference type="ARBA" id="ARBA00004430"/>
    </source>
</evidence>
<dbReference type="Pfam" id="PF14926">
    <property type="entry name" value="CFAP300"/>
    <property type="match status" value="1"/>
</dbReference>
<name>A0ABR2IBQ8_9EUKA</name>
<organism evidence="7 8">
    <name type="scientific">Tritrichomonas musculus</name>
    <dbReference type="NCBI Taxonomy" id="1915356"/>
    <lineage>
        <taxon>Eukaryota</taxon>
        <taxon>Metamonada</taxon>
        <taxon>Parabasalia</taxon>
        <taxon>Tritrichomonadida</taxon>
        <taxon>Tritrichomonadidae</taxon>
        <taxon>Tritrichomonas</taxon>
    </lineage>
</organism>
<keyword evidence="5" id="KW-0206">Cytoskeleton</keyword>
<reference evidence="7 8" key="1">
    <citation type="submission" date="2024-04" db="EMBL/GenBank/DDBJ databases">
        <title>Tritrichomonas musculus Genome.</title>
        <authorList>
            <person name="Alves-Ferreira E."/>
            <person name="Grigg M."/>
            <person name="Lorenzi H."/>
            <person name="Galac M."/>
        </authorList>
    </citation>
    <scope>NUCLEOTIDE SEQUENCE [LARGE SCALE GENOMIC DNA]</scope>
    <source>
        <strain evidence="7 8">EAF2021</strain>
    </source>
</reference>
<dbReference type="PANTHER" id="PTHR31078:SF1">
    <property type="entry name" value="CILIA- AND FLAGELLA-ASSOCIATED PROTEIN 300"/>
    <property type="match status" value="1"/>
</dbReference>
<evidence type="ECO:0000256" key="4">
    <source>
        <dbReference type="ARBA" id="ARBA00022490"/>
    </source>
</evidence>
<dbReference type="Proteomes" id="UP001470230">
    <property type="component" value="Unassembled WGS sequence"/>
</dbReference>
<comment type="similarity">
    <text evidence="2">Belongs to the CFAP300 family.</text>
</comment>
<keyword evidence="6" id="KW-0966">Cell projection</keyword>